<name>A0AAD5I8W0_ACENE</name>
<reference evidence="2" key="2">
    <citation type="submission" date="2023-02" db="EMBL/GenBank/DDBJ databases">
        <authorList>
            <person name="Swenson N.G."/>
            <person name="Wegrzyn J.L."/>
            <person name="Mcevoy S.L."/>
        </authorList>
    </citation>
    <scope>NUCLEOTIDE SEQUENCE</scope>
    <source>
        <strain evidence="2">91603</strain>
        <tissue evidence="2">Leaf</tissue>
    </source>
</reference>
<evidence type="ECO:0000313" key="2">
    <source>
        <dbReference type="EMBL" id="KAI9156172.1"/>
    </source>
</evidence>
<reference evidence="2" key="1">
    <citation type="journal article" date="2022" name="Plant J.">
        <title>Strategies of tolerance reflected in two North American maple genomes.</title>
        <authorList>
            <person name="McEvoy S.L."/>
            <person name="Sezen U.U."/>
            <person name="Trouern-Trend A."/>
            <person name="McMahon S.M."/>
            <person name="Schaberg P.G."/>
            <person name="Yang J."/>
            <person name="Wegrzyn J.L."/>
            <person name="Swenson N.G."/>
        </authorList>
    </citation>
    <scope>NUCLEOTIDE SEQUENCE</scope>
    <source>
        <strain evidence="2">91603</strain>
    </source>
</reference>
<proteinExistence type="predicted"/>
<dbReference type="EMBL" id="JAJSOW010000107">
    <property type="protein sequence ID" value="KAI9156172.1"/>
    <property type="molecule type" value="Genomic_DNA"/>
</dbReference>
<evidence type="ECO:0000313" key="3">
    <source>
        <dbReference type="Proteomes" id="UP001064489"/>
    </source>
</evidence>
<accession>A0AAD5I8W0</accession>
<organism evidence="2 3">
    <name type="scientific">Acer negundo</name>
    <name type="common">Box elder</name>
    <dbReference type="NCBI Taxonomy" id="4023"/>
    <lineage>
        <taxon>Eukaryota</taxon>
        <taxon>Viridiplantae</taxon>
        <taxon>Streptophyta</taxon>
        <taxon>Embryophyta</taxon>
        <taxon>Tracheophyta</taxon>
        <taxon>Spermatophyta</taxon>
        <taxon>Magnoliopsida</taxon>
        <taxon>eudicotyledons</taxon>
        <taxon>Gunneridae</taxon>
        <taxon>Pentapetalae</taxon>
        <taxon>rosids</taxon>
        <taxon>malvids</taxon>
        <taxon>Sapindales</taxon>
        <taxon>Sapindaceae</taxon>
        <taxon>Hippocastanoideae</taxon>
        <taxon>Acereae</taxon>
        <taxon>Acer</taxon>
    </lineage>
</organism>
<comment type="caution">
    <text evidence="2">The sequence shown here is derived from an EMBL/GenBank/DDBJ whole genome shotgun (WGS) entry which is preliminary data.</text>
</comment>
<keyword evidence="3" id="KW-1185">Reference proteome</keyword>
<gene>
    <name evidence="2" type="ORF">LWI28_001716</name>
</gene>
<dbReference type="AlphaFoldDB" id="A0AAD5I8W0"/>
<evidence type="ECO:0000256" key="1">
    <source>
        <dbReference type="SAM" id="MobiDB-lite"/>
    </source>
</evidence>
<feature type="compositionally biased region" description="Basic and acidic residues" evidence="1">
    <location>
        <begin position="1"/>
        <end position="14"/>
    </location>
</feature>
<protein>
    <submittedName>
        <fullName evidence="2">Uncharacterized protein</fullName>
    </submittedName>
</protein>
<dbReference type="Proteomes" id="UP001064489">
    <property type="component" value="Chromosome 12"/>
</dbReference>
<sequence>MEKNEISGIPDHDVVVSTDDSDDPNDPVVSTDYDENTVDREFHRVLFNRCASHIGRRRGEFPQVNIDLESSSSKHEKHQPNDTKIVIEQLEDILGAEALKNIHERPASTIWLSAATIHNRLFLLVKIVSYNISKVKKHPVCNCMRIQQQIHRLVHGAISEAVNKDHLGRRTSDVLGAQE</sequence>
<feature type="region of interest" description="Disordered" evidence="1">
    <location>
        <begin position="1"/>
        <end position="33"/>
    </location>
</feature>